<name>A0ACB8A3F2_9AGAM</name>
<organism evidence="1 2">
    <name type="scientific">Hygrophoropsis aurantiaca</name>
    <dbReference type="NCBI Taxonomy" id="72124"/>
    <lineage>
        <taxon>Eukaryota</taxon>
        <taxon>Fungi</taxon>
        <taxon>Dikarya</taxon>
        <taxon>Basidiomycota</taxon>
        <taxon>Agaricomycotina</taxon>
        <taxon>Agaricomycetes</taxon>
        <taxon>Agaricomycetidae</taxon>
        <taxon>Boletales</taxon>
        <taxon>Coniophorineae</taxon>
        <taxon>Hygrophoropsidaceae</taxon>
        <taxon>Hygrophoropsis</taxon>
    </lineage>
</organism>
<reference evidence="1" key="1">
    <citation type="journal article" date="2021" name="New Phytol.">
        <title>Evolutionary innovations through gain and loss of genes in the ectomycorrhizal Boletales.</title>
        <authorList>
            <person name="Wu G."/>
            <person name="Miyauchi S."/>
            <person name="Morin E."/>
            <person name="Kuo A."/>
            <person name="Drula E."/>
            <person name="Varga T."/>
            <person name="Kohler A."/>
            <person name="Feng B."/>
            <person name="Cao Y."/>
            <person name="Lipzen A."/>
            <person name="Daum C."/>
            <person name="Hundley H."/>
            <person name="Pangilinan J."/>
            <person name="Johnson J."/>
            <person name="Barry K."/>
            <person name="LaButti K."/>
            <person name="Ng V."/>
            <person name="Ahrendt S."/>
            <person name="Min B."/>
            <person name="Choi I.G."/>
            <person name="Park H."/>
            <person name="Plett J.M."/>
            <person name="Magnuson J."/>
            <person name="Spatafora J.W."/>
            <person name="Nagy L.G."/>
            <person name="Henrissat B."/>
            <person name="Grigoriev I.V."/>
            <person name="Yang Z.L."/>
            <person name="Xu J."/>
            <person name="Martin F.M."/>
        </authorList>
    </citation>
    <scope>NUCLEOTIDE SEQUENCE</scope>
    <source>
        <strain evidence="1">ATCC 28755</strain>
    </source>
</reference>
<dbReference type="EMBL" id="MU267865">
    <property type="protein sequence ID" value="KAH7907850.1"/>
    <property type="molecule type" value="Genomic_DNA"/>
</dbReference>
<dbReference type="Proteomes" id="UP000790377">
    <property type="component" value="Unassembled WGS sequence"/>
</dbReference>
<keyword evidence="2" id="KW-1185">Reference proteome</keyword>
<proteinExistence type="predicted"/>
<protein>
    <submittedName>
        <fullName evidence="1">Uncharacterized protein</fullName>
    </submittedName>
</protein>
<sequence length="504" mass="54814">MLLLSLFKSLTEKPADPINTMDQTNDIGVKYTPDGINPKNISVSDLSNLSVKFIRIQWTDLCNSIRFRVVPISYFKKLLDTARPGLSMSKCVLAVAFITVIPGFSTVGEYLYVVDPSTLRLCPYAPGHAVVFGHFQEKMPVLGPNGIKTVSVPICPRTILERIVQEAKDFYGIEFLVGIEIEFILLESVNPIVPANSHLWCDSMATAAGTVVAKVMDEIAEAILESGIELQVYHSEATAGQYEVVTGPLPPMEAADAVIHTREIIYNIASKHGLRATLAPRLDDHSCGSGSHTHISVHGNPVNHRNLGWYKEPSTADPEILTRLESNFLAGLLDHLPAITALALPLRASYTRVADGIWSGGTYVAWGVDNREVPIRLCNATSPTSRNFEVKSVDGTANPYTVLAGIIGAGMIGVDKGCEVQAKNCVGATTPADMNDEERKQMGIISRMPLSLDEATACLQGDTQLRERLGDDMVETYLALNKALDEEMGLGTETEVVSRLVTTY</sequence>
<gene>
    <name evidence="1" type="ORF">BJ138DRAFT_1159071</name>
</gene>
<comment type="caution">
    <text evidence="1">The sequence shown here is derived from an EMBL/GenBank/DDBJ whole genome shotgun (WGS) entry which is preliminary data.</text>
</comment>
<accession>A0ACB8A3F2</accession>
<evidence type="ECO:0000313" key="2">
    <source>
        <dbReference type="Proteomes" id="UP000790377"/>
    </source>
</evidence>
<evidence type="ECO:0000313" key="1">
    <source>
        <dbReference type="EMBL" id="KAH7907850.1"/>
    </source>
</evidence>